<comment type="caution">
    <text evidence="5">The sequence shown here is derived from an EMBL/GenBank/DDBJ whole genome shotgun (WGS) entry which is preliminary data.</text>
</comment>
<dbReference type="Proteomes" id="UP001145021">
    <property type="component" value="Unassembled WGS sequence"/>
</dbReference>
<feature type="compositionally biased region" description="Low complexity" evidence="4">
    <location>
        <begin position="1865"/>
        <end position="1880"/>
    </location>
</feature>
<dbReference type="InterPro" id="IPR033053">
    <property type="entry name" value="Hir3/CABIN1"/>
</dbReference>
<dbReference type="PANTHER" id="PTHR15502">
    <property type="entry name" value="CALCINEURIN-BINDING PROTEIN CABIN 1-RELATED"/>
    <property type="match status" value="1"/>
</dbReference>
<accession>A0A9W7XN25</accession>
<feature type="region of interest" description="Disordered" evidence="4">
    <location>
        <begin position="1"/>
        <end position="30"/>
    </location>
</feature>
<dbReference type="GO" id="GO:0031491">
    <property type="term" value="F:nucleosome binding"/>
    <property type="evidence" value="ECO:0007669"/>
    <property type="project" value="TreeGrafter"/>
</dbReference>
<comment type="subcellular location">
    <subcellularLocation>
        <location evidence="1">Nucleus</location>
    </subcellularLocation>
</comment>
<feature type="region of interest" description="Disordered" evidence="4">
    <location>
        <begin position="370"/>
        <end position="432"/>
    </location>
</feature>
<feature type="compositionally biased region" description="Polar residues" evidence="4">
    <location>
        <begin position="1881"/>
        <end position="1897"/>
    </location>
</feature>
<feature type="compositionally biased region" description="Basic and acidic residues" evidence="4">
    <location>
        <begin position="1850"/>
        <end position="1864"/>
    </location>
</feature>
<sequence>MPTFVPINPPPADTVSPLSESEGVSGHTGAPAKAKRIEEQICRIVQEYKSALYFWSIGHMTEARSALDRLAENALVAEQQEPDVESECCAYCNEYGGVDMDRLRSLIFTSSGILRIAEDPILANAFGSPQISVVTLADTALASSALIVSALQRFLKAEEFALCTAPQYLMIGQCAMLLGQLDIAVSAFSRGFEGQSALEKPGNQVIVATAAQRMWPRQWWCAQEMIRALLMRGDADLALKVVERAGNYRPDIVQFLRQAIERCVGGQLSSLDGRVSIPPAIYVDIPLQFTSVSSSARIEAPPNTVSKSRALSILLAEGGTCLTSLGESILDIYKDSVECGSGLIDAIPYEIARVPVIESGFGTDTATAVDSKEASDIRDDLSKERVTSDPDVVEANGNGNGNGSCSGDEKRSLKRKAAEMDSASGDEMPVKRRSTRFIERATSAAAVGSSLGSGAAKLSSSLSQQSRSRPLLLCSEPIDSECFSAACECANMLFASLRMDSDRNASLDVLVGYASHVASAAAKSRSLDKSLKSDRVTDASWLLETDIDSSCSKILVNNSNYIDSLRVCLVQQRKGKRKGEEDKDRSQSTPSSDPIPKQNQQPEYLITVEQCEQILAGNGSVLDLLLRLYSFAVSEFKCAPQCVLDSARLLRVLVHVLMEIQEAAVDMAVRENDAQAVMLALALVSYAQASAHKDDGMVQHMRVEWMQAADRVSGTDDLEFAKAWVGYESSILDNDVKSALLFVERCKDVGVSLSTLPAIRCSLSNALVTQGMVEQRFAHLAASEKLSRAEHLVTSIDKSDNNPGCIDEASQLLHGLLAASTDIKGLGFAHCVRAARLLASIEERRENIVGQTHALALELDLYCRRLLSPVEEEAGLPACKAILHCASILAKIHDTVPDAEFALSMPDSLSLSLVALGLGLARHFALETCVGDASAPEVRFVALSLWLATSSLSEKTSSLAFSSAAHDLLGERGICTAADGALLKHILAVSAKAIGTGNSDPDTNAGSEHYWDMAAACMRCLFDVRINACDVAAHACEQMSMDALSADAACRLVAPDLQAATRSRRGTGLRGDLKAIVDKIAAALGEIDVNQHPHLSCNVDVIDNYLDGLTMPTFRDAQRLLCDRSTYDLPFRPVDASISTALQTLPFVRAATQHDTLRFRMHSGMSRAIEDYDSIIDDYKLSLALAPRSANVWHHLAQAFSDLADELLLGTAAEITDCRYDIASLQRLSLSCCLQTSQLLPIDPALSGGDDANDSQEHLGLQAHFYSFTGRLLYRIAAQPLSCLAFQMLPSNVVVSEDEEHIPDTQPEWDTGNWIGDSHRRVSMTALSLSLKKRYTIAPSLKQIYLLARSMLSRATRLAPTEWKCTYMLAKAFTKLGQPETACALYLKACHIACKTSGADAGATLASSDTVVDSTTAAATATTVRSITEATLDPLYKLLITLCKLTSTSRMPAASALRFVDALPFASAALSGENGKGLSELDTLFARIRVLATQMCAADKRRWNHRSVYLLAWIDHCVLGQSENAKQTLLSLLQMRSPNKQLATFYKSDFEAPGKHYRYLEKYLLLYIKTLVATSDIEGTQMLVRKLKRSSESLYNASHAMDCAAAAEISILERMVHQLNCPRFIVDNAGAEHIVLQDAVGSASISHVYSITRHCRLSRSHFNSARDHTRDNISFFSALAEHLKSVVSCIASDSAATISDQPMQPELEQALQLVEKYMEMANQALLLFGHLLDQRKKHQSSQETVDLLNNCLSDLYILLLSTYGQSKKAANFQAKIRDSNHSGPVFLCRATVAILAPSPEPRRPDASLWQSMIFDELRNDSSQQYKLLDPLLDFQVIKLIDSVRESRTLQHNPFAEKARPDQASRQHQQHQQHQQQQRRQLSPQVSAQPANIDNQQMPHLLND</sequence>
<dbReference type="SUPFAM" id="SSF48452">
    <property type="entry name" value="TPR-like"/>
    <property type="match status" value="1"/>
</dbReference>
<evidence type="ECO:0000256" key="2">
    <source>
        <dbReference type="ARBA" id="ARBA00007335"/>
    </source>
</evidence>
<dbReference type="Gene3D" id="1.25.40.10">
    <property type="entry name" value="Tetratricopeptide repeat domain"/>
    <property type="match status" value="1"/>
</dbReference>
<feature type="compositionally biased region" description="Basic and acidic residues" evidence="4">
    <location>
        <begin position="407"/>
        <end position="419"/>
    </location>
</feature>
<dbReference type="GO" id="GO:0006325">
    <property type="term" value="P:chromatin organization"/>
    <property type="evidence" value="ECO:0007669"/>
    <property type="project" value="InterPro"/>
</dbReference>
<gene>
    <name evidence="5" type="primary">HIR3</name>
    <name evidence="5" type="ORF">LPJ64_002250</name>
</gene>
<keyword evidence="3" id="KW-0539">Nucleus</keyword>
<name>A0A9W7XN25_9FUNG</name>
<feature type="compositionally biased region" description="Basic and acidic residues" evidence="4">
    <location>
        <begin position="370"/>
        <end position="388"/>
    </location>
</feature>
<dbReference type="EMBL" id="JANBOH010000069">
    <property type="protein sequence ID" value="KAJ1646231.1"/>
    <property type="molecule type" value="Genomic_DNA"/>
</dbReference>
<dbReference type="InterPro" id="IPR011990">
    <property type="entry name" value="TPR-like_helical_dom_sf"/>
</dbReference>
<feature type="region of interest" description="Disordered" evidence="4">
    <location>
        <begin position="573"/>
        <end position="599"/>
    </location>
</feature>
<evidence type="ECO:0000256" key="1">
    <source>
        <dbReference type="ARBA" id="ARBA00004123"/>
    </source>
</evidence>
<organism evidence="5 6">
    <name type="scientific">Coemansia asiatica</name>
    <dbReference type="NCBI Taxonomy" id="1052880"/>
    <lineage>
        <taxon>Eukaryota</taxon>
        <taxon>Fungi</taxon>
        <taxon>Fungi incertae sedis</taxon>
        <taxon>Zoopagomycota</taxon>
        <taxon>Kickxellomycotina</taxon>
        <taxon>Kickxellomycetes</taxon>
        <taxon>Kickxellales</taxon>
        <taxon>Kickxellaceae</taxon>
        <taxon>Coemansia</taxon>
    </lineage>
</organism>
<reference evidence="5" key="1">
    <citation type="submission" date="2022-07" db="EMBL/GenBank/DDBJ databases">
        <title>Phylogenomic reconstructions and comparative analyses of Kickxellomycotina fungi.</title>
        <authorList>
            <person name="Reynolds N.K."/>
            <person name="Stajich J.E."/>
            <person name="Barry K."/>
            <person name="Grigoriev I.V."/>
            <person name="Crous P."/>
            <person name="Smith M.E."/>
        </authorList>
    </citation>
    <scope>NUCLEOTIDE SEQUENCE</scope>
    <source>
        <strain evidence="5">NBRC 105413</strain>
    </source>
</reference>
<keyword evidence="6" id="KW-1185">Reference proteome</keyword>
<evidence type="ECO:0000256" key="3">
    <source>
        <dbReference type="ARBA" id="ARBA00023242"/>
    </source>
</evidence>
<dbReference type="GO" id="GO:0005634">
    <property type="term" value="C:nucleus"/>
    <property type="evidence" value="ECO:0007669"/>
    <property type="project" value="UniProtKB-SubCell"/>
</dbReference>
<feature type="compositionally biased region" description="Polar residues" evidence="4">
    <location>
        <begin position="587"/>
        <end position="599"/>
    </location>
</feature>
<evidence type="ECO:0000313" key="6">
    <source>
        <dbReference type="Proteomes" id="UP001145021"/>
    </source>
</evidence>
<feature type="region of interest" description="Disordered" evidence="4">
    <location>
        <begin position="1850"/>
        <end position="1903"/>
    </location>
</feature>
<comment type="similarity">
    <text evidence="2">Belongs to the HIR3 family.</text>
</comment>
<protein>
    <submittedName>
        <fullName evidence="5">Histone transcription regulator 3</fullName>
    </submittedName>
</protein>
<evidence type="ECO:0000256" key="4">
    <source>
        <dbReference type="SAM" id="MobiDB-lite"/>
    </source>
</evidence>
<proteinExistence type="inferred from homology"/>
<evidence type="ECO:0000313" key="5">
    <source>
        <dbReference type="EMBL" id="KAJ1646231.1"/>
    </source>
</evidence>
<dbReference type="PANTHER" id="PTHR15502:SF7">
    <property type="entry name" value="CALCINEURIN-BINDING PROTEIN CABIN-1"/>
    <property type="match status" value="1"/>
</dbReference>
<dbReference type="GO" id="GO:0000417">
    <property type="term" value="C:HIR complex"/>
    <property type="evidence" value="ECO:0007669"/>
    <property type="project" value="TreeGrafter"/>
</dbReference>